<name>A0A8J9UY48_9NEOP</name>
<dbReference type="AlphaFoldDB" id="A0A8J9UY48"/>
<accession>A0A8J9UY48</accession>
<organism evidence="1 2">
    <name type="scientific">Brenthis ino</name>
    <name type="common">lesser marbled fritillary</name>
    <dbReference type="NCBI Taxonomy" id="405034"/>
    <lineage>
        <taxon>Eukaryota</taxon>
        <taxon>Metazoa</taxon>
        <taxon>Ecdysozoa</taxon>
        <taxon>Arthropoda</taxon>
        <taxon>Hexapoda</taxon>
        <taxon>Insecta</taxon>
        <taxon>Pterygota</taxon>
        <taxon>Neoptera</taxon>
        <taxon>Endopterygota</taxon>
        <taxon>Lepidoptera</taxon>
        <taxon>Glossata</taxon>
        <taxon>Ditrysia</taxon>
        <taxon>Papilionoidea</taxon>
        <taxon>Nymphalidae</taxon>
        <taxon>Heliconiinae</taxon>
        <taxon>Argynnini</taxon>
        <taxon>Brenthis</taxon>
    </lineage>
</organism>
<dbReference type="Proteomes" id="UP000838878">
    <property type="component" value="Chromosome 7"/>
</dbReference>
<proteinExistence type="predicted"/>
<feature type="non-terminal residue" evidence="1">
    <location>
        <position position="298"/>
    </location>
</feature>
<evidence type="ECO:0000313" key="2">
    <source>
        <dbReference type="Proteomes" id="UP000838878"/>
    </source>
</evidence>
<protein>
    <submittedName>
        <fullName evidence="1">Uncharacterized protein</fullName>
    </submittedName>
</protein>
<gene>
    <name evidence="1" type="ORF">BINO364_LOCUS13453</name>
</gene>
<sequence length="298" mass="35142">MKKKHCKCKRKVIIVSCNDTREKIRLTKTVRKSTKKVTLEVKHNTKITIVKENSEKYPIFKARSNERIVPCCLRPGCKSGFEYKEASKQHKQKRRNHTPEVYKKETHKVSYTTISSGKKYLNNESNSNLHYENISSDSLSSYFDEELETLIKSTRKRMRDSDEEWKLMPRHQKPYTSTPLSKRNKKISQSLENVNSPFNSLNTLVLEADDKECMWGHDINFSPIMSPENLPKQEPYEEELKLDPLFLSQELYNIDEIKKEYYEKSNIDKAIIKLENNDNNMDLPKVDISNFAIKQEFY</sequence>
<evidence type="ECO:0000313" key="1">
    <source>
        <dbReference type="EMBL" id="CAH0728208.1"/>
    </source>
</evidence>
<dbReference type="EMBL" id="OV170227">
    <property type="protein sequence ID" value="CAH0728208.1"/>
    <property type="molecule type" value="Genomic_DNA"/>
</dbReference>
<dbReference type="OrthoDB" id="6919968at2759"/>
<reference evidence="1" key="1">
    <citation type="submission" date="2021-12" db="EMBL/GenBank/DDBJ databases">
        <authorList>
            <person name="Martin H S."/>
        </authorList>
    </citation>
    <scope>NUCLEOTIDE SEQUENCE</scope>
</reference>
<keyword evidence="2" id="KW-1185">Reference proteome</keyword>